<dbReference type="RefSeq" id="WP_039845993.1">
    <property type="nucleotide sequence ID" value="NZ_CP006877.1"/>
</dbReference>
<evidence type="ECO:0000256" key="1">
    <source>
        <dbReference type="SAM" id="MobiDB-lite"/>
    </source>
</evidence>
<feature type="compositionally biased region" description="Low complexity" evidence="1">
    <location>
        <begin position="21"/>
        <end position="32"/>
    </location>
</feature>
<dbReference type="EMBL" id="CP006877">
    <property type="protein sequence ID" value="AJD42638.1"/>
    <property type="molecule type" value="Genomic_DNA"/>
</dbReference>
<gene>
    <name evidence="2" type="ORF">RGR602_CH03329</name>
</gene>
<organism evidence="2 3">
    <name type="scientific">Rhizobium gallicum bv. gallicum R602sp</name>
    <dbReference type="NCBI Taxonomy" id="1041138"/>
    <lineage>
        <taxon>Bacteria</taxon>
        <taxon>Pseudomonadati</taxon>
        <taxon>Pseudomonadota</taxon>
        <taxon>Alphaproteobacteria</taxon>
        <taxon>Hyphomicrobiales</taxon>
        <taxon>Rhizobiaceae</taxon>
        <taxon>Rhizobium/Agrobacterium group</taxon>
        <taxon>Rhizobium</taxon>
    </lineage>
</organism>
<feature type="region of interest" description="Disordered" evidence="1">
    <location>
        <begin position="1"/>
        <end position="71"/>
    </location>
</feature>
<proteinExistence type="predicted"/>
<feature type="compositionally biased region" description="Acidic residues" evidence="1">
    <location>
        <begin position="34"/>
        <end position="47"/>
    </location>
</feature>
<reference evidence="2 3" key="1">
    <citation type="submission" date="2013-11" db="EMBL/GenBank/DDBJ databases">
        <title>Complete genome sequence of Rhizobium gallicum bv. gallicum R602.</title>
        <authorList>
            <person name="Bustos P."/>
            <person name="Santamaria R.I."/>
            <person name="Lozano L."/>
            <person name="Acosta J.L."/>
            <person name="Ormeno-Orrillo E."/>
            <person name="Rogel M.A."/>
            <person name="Romero D."/>
            <person name="Cevallos M.A."/>
            <person name="Martinez-Romero E."/>
            <person name="Gonzalez V."/>
        </authorList>
    </citation>
    <scope>NUCLEOTIDE SEQUENCE [LARGE SCALE GENOMIC DNA]</scope>
    <source>
        <strain evidence="2 3">R602</strain>
    </source>
</reference>
<protein>
    <submittedName>
        <fullName evidence="2">Uncharacterized protein</fullName>
    </submittedName>
</protein>
<dbReference type="KEGG" id="rga:RGR602_CH03329"/>
<evidence type="ECO:0000313" key="3">
    <source>
        <dbReference type="Proteomes" id="UP000031368"/>
    </source>
</evidence>
<dbReference type="Proteomes" id="UP000031368">
    <property type="component" value="Chromosome"/>
</dbReference>
<accession>A0A0B4X7R1</accession>
<evidence type="ECO:0000313" key="2">
    <source>
        <dbReference type="EMBL" id="AJD42638.1"/>
    </source>
</evidence>
<keyword evidence="3" id="KW-1185">Reference proteome</keyword>
<dbReference type="HOGENOM" id="CLU_198034_0_0_5"/>
<sequence length="71" mass="7669">MGNQHRKTHKPTDKDLRQNPGIGSSKGTIKGGEILDDDESLDGDNTFEGDVQNDVTPQGGIKPNHTGRTNK</sequence>
<dbReference type="AlphaFoldDB" id="A0A0B4X7R1"/>
<name>A0A0B4X7R1_9HYPH</name>